<comment type="caution">
    <text evidence="12">The sequence shown here is derived from an EMBL/GenBank/DDBJ whole genome shotgun (WGS) entry which is preliminary data.</text>
</comment>
<evidence type="ECO:0000256" key="5">
    <source>
        <dbReference type="ARBA" id="ARBA00022723"/>
    </source>
</evidence>
<dbReference type="STRING" id="1577792.QX51_05345"/>
<evidence type="ECO:0000256" key="10">
    <source>
        <dbReference type="ARBA" id="ARBA00049893"/>
    </source>
</evidence>
<dbReference type="PANTHER" id="PTHR30616">
    <property type="entry name" value="UNCHARACTERIZED PROTEIN YFIH"/>
    <property type="match status" value="1"/>
</dbReference>
<dbReference type="NCBIfam" id="TIGR00726">
    <property type="entry name" value="peptidoglycan editing factor PgeF"/>
    <property type="match status" value="1"/>
</dbReference>
<dbReference type="AlphaFoldDB" id="A0A0B3VYT4"/>
<evidence type="ECO:0000256" key="1">
    <source>
        <dbReference type="ARBA" id="ARBA00000553"/>
    </source>
</evidence>
<protein>
    <recommendedName>
        <fullName evidence="11">Purine nucleoside phosphorylase</fullName>
    </recommendedName>
</protein>
<evidence type="ECO:0000256" key="8">
    <source>
        <dbReference type="ARBA" id="ARBA00047989"/>
    </source>
</evidence>
<evidence type="ECO:0000256" key="3">
    <source>
        <dbReference type="ARBA" id="ARBA00007353"/>
    </source>
</evidence>
<accession>A0A0B3VYT4</accession>
<keyword evidence="7" id="KW-0862">Zinc</keyword>
<comment type="function">
    <text evidence="2">Purine nucleoside enzyme that catalyzes the phosphorolysis of adenosine and inosine nucleosides, yielding D-ribose 1-phosphate and the respective free bases, adenine and hypoxanthine. Also catalyzes the phosphorolysis of S-methyl-5'-thioadenosine into adenine and S-methyl-5-thio-alpha-D-ribose 1-phosphate. Also has adenosine deaminase activity.</text>
</comment>
<keyword evidence="4" id="KW-0808">Transferase</keyword>
<evidence type="ECO:0000256" key="7">
    <source>
        <dbReference type="ARBA" id="ARBA00022833"/>
    </source>
</evidence>
<reference evidence="12 13" key="1">
    <citation type="submission" date="2014-12" db="EMBL/GenBank/DDBJ databases">
        <title>Draft genome sequence of Terrisporobacter sp. 08-306576, isolated from the blood culture of a bacteremia patient.</title>
        <authorList>
            <person name="Lund L.C."/>
            <person name="Sydenham T.V."/>
            <person name="Hogh S.V."/>
            <person name="Skov M.N."/>
            <person name="Kemp M."/>
            <person name="Justesen U.S."/>
        </authorList>
    </citation>
    <scope>NUCLEOTIDE SEQUENCE [LARGE SCALE GENOMIC DNA]</scope>
    <source>
        <strain evidence="12 13">08-306576</strain>
    </source>
</reference>
<gene>
    <name evidence="12" type="ORF">QX51_05345</name>
</gene>
<keyword evidence="6" id="KW-0378">Hydrolase</keyword>
<dbReference type="OrthoDB" id="4279at2"/>
<dbReference type="CDD" id="cd16833">
    <property type="entry name" value="YfiH"/>
    <property type="match status" value="1"/>
</dbReference>
<name>A0A0B3VYT4_9FIRM</name>
<evidence type="ECO:0000313" key="13">
    <source>
        <dbReference type="Proteomes" id="UP000031189"/>
    </source>
</evidence>
<comment type="catalytic activity">
    <reaction evidence="10">
        <text>S-methyl-5'-thioadenosine + phosphate = 5-(methylsulfanyl)-alpha-D-ribose 1-phosphate + adenine</text>
        <dbReference type="Rhea" id="RHEA:11852"/>
        <dbReference type="ChEBI" id="CHEBI:16708"/>
        <dbReference type="ChEBI" id="CHEBI:17509"/>
        <dbReference type="ChEBI" id="CHEBI:43474"/>
        <dbReference type="ChEBI" id="CHEBI:58533"/>
        <dbReference type="EC" id="2.4.2.28"/>
    </reaction>
    <physiologicalReaction direction="left-to-right" evidence="10">
        <dbReference type="Rhea" id="RHEA:11853"/>
    </physiologicalReaction>
</comment>
<comment type="similarity">
    <text evidence="3 11">Belongs to the purine nucleoside phosphorylase YfiH/LACC1 family.</text>
</comment>
<evidence type="ECO:0000256" key="6">
    <source>
        <dbReference type="ARBA" id="ARBA00022801"/>
    </source>
</evidence>
<dbReference type="InterPro" id="IPR038371">
    <property type="entry name" value="Cu_polyphenol_OxRdtase_sf"/>
</dbReference>
<dbReference type="GO" id="GO:0016787">
    <property type="term" value="F:hydrolase activity"/>
    <property type="evidence" value="ECO:0007669"/>
    <property type="project" value="UniProtKB-KW"/>
</dbReference>
<dbReference type="Proteomes" id="UP000031189">
    <property type="component" value="Unassembled WGS sequence"/>
</dbReference>
<comment type="catalytic activity">
    <reaction evidence="9">
        <text>adenosine + phosphate = alpha-D-ribose 1-phosphate + adenine</text>
        <dbReference type="Rhea" id="RHEA:27642"/>
        <dbReference type="ChEBI" id="CHEBI:16335"/>
        <dbReference type="ChEBI" id="CHEBI:16708"/>
        <dbReference type="ChEBI" id="CHEBI:43474"/>
        <dbReference type="ChEBI" id="CHEBI:57720"/>
        <dbReference type="EC" id="2.4.2.1"/>
    </reaction>
    <physiologicalReaction direction="left-to-right" evidence="9">
        <dbReference type="Rhea" id="RHEA:27643"/>
    </physiologicalReaction>
</comment>
<dbReference type="GO" id="GO:0005507">
    <property type="term" value="F:copper ion binding"/>
    <property type="evidence" value="ECO:0007669"/>
    <property type="project" value="TreeGrafter"/>
</dbReference>
<comment type="catalytic activity">
    <reaction evidence="1">
        <text>inosine + phosphate = alpha-D-ribose 1-phosphate + hypoxanthine</text>
        <dbReference type="Rhea" id="RHEA:27646"/>
        <dbReference type="ChEBI" id="CHEBI:17368"/>
        <dbReference type="ChEBI" id="CHEBI:17596"/>
        <dbReference type="ChEBI" id="CHEBI:43474"/>
        <dbReference type="ChEBI" id="CHEBI:57720"/>
        <dbReference type="EC" id="2.4.2.1"/>
    </reaction>
    <physiologicalReaction direction="left-to-right" evidence="1">
        <dbReference type="Rhea" id="RHEA:27647"/>
    </physiologicalReaction>
</comment>
<sequence length="236" mass="27133">MENYITIDKIQKELDFVNLVITTTNIDAKNEEDLFKTFKQEEFNLINLTRNSQIHSSIVNKIDENNIGQRIEGDALITDIPQVPLLILTADCVPVVIIDKVNKAIGVAHAGWRGTYDKISKKTIEEMIKNYNSNPEDLVCVIGPSIGPCCYEVSKDLVEKFNINLANHAGKFDIIKDNKYYLDLWKINELTLKDCKVKEENIINLQICTNCNHDKFYSYRKHNKTPKRIGTMIQIR</sequence>
<evidence type="ECO:0000313" key="12">
    <source>
        <dbReference type="EMBL" id="KHS57924.1"/>
    </source>
</evidence>
<dbReference type="Pfam" id="PF02578">
    <property type="entry name" value="Cu-oxidase_4"/>
    <property type="match status" value="1"/>
</dbReference>
<keyword evidence="5" id="KW-0479">Metal-binding</keyword>
<comment type="catalytic activity">
    <reaction evidence="8">
        <text>adenosine + H2O + H(+) = inosine + NH4(+)</text>
        <dbReference type="Rhea" id="RHEA:24408"/>
        <dbReference type="ChEBI" id="CHEBI:15377"/>
        <dbReference type="ChEBI" id="CHEBI:15378"/>
        <dbReference type="ChEBI" id="CHEBI:16335"/>
        <dbReference type="ChEBI" id="CHEBI:17596"/>
        <dbReference type="ChEBI" id="CHEBI:28938"/>
        <dbReference type="EC" id="3.5.4.4"/>
    </reaction>
    <physiologicalReaction direction="left-to-right" evidence="8">
        <dbReference type="Rhea" id="RHEA:24409"/>
    </physiologicalReaction>
</comment>
<evidence type="ECO:0000256" key="2">
    <source>
        <dbReference type="ARBA" id="ARBA00003215"/>
    </source>
</evidence>
<dbReference type="InterPro" id="IPR011324">
    <property type="entry name" value="Cytotoxic_necrot_fac-like_cat"/>
</dbReference>
<dbReference type="GO" id="GO:0017061">
    <property type="term" value="F:S-methyl-5-thioadenosine phosphorylase activity"/>
    <property type="evidence" value="ECO:0007669"/>
    <property type="project" value="UniProtKB-EC"/>
</dbReference>
<dbReference type="PANTHER" id="PTHR30616:SF2">
    <property type="entry name" value="PURINE NUCLEOSIDE PHOSPHORYLASE LACC1"/>
    <property type="match status" value="1"/>
</dbReference>
<dbReference type="EMBL" id="JWHR01000059">
    <property type="protein sequence ID" value="KHS57924.1"/>
    <property type="molecule type" value="Genomic_DNA"/>
</dbReference>
<dbReference type="InterPro" id="IPR003730">
    <property type="entry name" value="Cu_polyphenol_OxRdtase"/>
</dbReference>
<proteinExistence type="inferred from homology"/>
<dbReference type="RefSeq" id="WP_039678874.1">
    <property type="nucleotide sequence ID" value="NZ_JAWGXO010000015.1"/>
</dbReference>
<evidence type="ECO:0000256" key="11">
    <source>
        <dbReference type="RuleBase" id="RU361274"/>
    </source>
</evidence>
<evidence type="ECO:0000256" key="4">
    <source>
        <dbReference type="ARBA" id="ARBA00022679"/>
    </source>
</evidence>
<evidence type="ECO:0000256" key="9">
    <source>
        <dbReference type="ARBA" id="ARBA00048968"/>
    </source>
</evidence>
<keyword evidence="13" id="KW-1185">Reference proteome</keyword>
<dbReference type="Gene3D" id="3.60.140.10">
    <property type="entry name" value="CNF1/YfiH-like putative cysteine hydrolases"/>
    <property type="match status" value="1"/>
</dbReference>
<organism evidence="12 13">
    <name type="scientific">Terrisporobacter othiniensis</name>
    <dbReference type="NCBI Taxonomy" id="1577792"/>
    <lineage>
        <taxon>Bacteria</taxon>
        <taxon>Bacillati</taxon>
        <taxon>Bacillota</taxon>
        <taxon>Clostridia</taxon>
        <taxon>Peptostreptococcales</taxon>
        <taxon>Peptostreptococcaceae</taxon>
        <taxon>Terrisporobacter</taxon>
    </lineage>
</organism>
<dbReference type="SUPFAM" id="SSF64438">
    <property type="entry name" value="CNF1/YfiH-like putative cysteine hydrolases"/>
    <property type="match status" value="1"/>
</dbReference>